<dbReference type="NCBIfam" id="TIGR00350">
    <property type="entry name" value="lytR_cpsA_psr"/>
    <property type="match status" value="1"/>
</dbReference>
<comment type="similarity">
    <text evidence="1">Belongs to the LytR/CpsA/Psr (LCP) family.</text>
</comment>
<dbReference type="RefSeq" id="WP_128215365.1">
    <property type="nucleotide sequence ID" value="NZ_CP025746.1"/>
</dbReference>
<gene>
    <name evidence="4" type="ORF">C1I91_25135</name>
</gene>
<protein>
    <submittedName>
        <fullName evidence="4">LytR family transcriptional regulator</fullName>
    </submittedName>
</protein>
<sequence>MGKHDKKNVKSEKKGGSKKKRILIVLTIIIVVLGLIVGVPYYMFSSQFSKVKVSTLPKDIGIDENIYNEKNKKIQEDYVNILLLGVDARDPNESSRSDSMMIATIDKKHNKIKLASLMRDMIVNTTGHGPMEGLNQDRLNHTYQYGGAALTLKTINENFKMNIKDFVEVDFFGLEKIIDKIGGVEINVSAAELPYVNSYQNEVAKIEKVKPVLLTKPGVQVLSGKQAVGYARIRYVGDMDFQRTERQRTVLTKVFEKMSKMNILELNNAIGEMLPDVNTSLDKGDILGLAKDILMNKMSKIDQLRLPIDGHNGTIYVRNTYFLGWDKEPNLEALHKFIYEEDYDPNSIK</sequence>
<dbReference type="EMBL" id="CP025746">
    <property type="protein sequence ID" value="QAA34652.1"/>
    <property type="molecule type" value="Genomic_DNA"/>
</dbReference>
<reference evidence="4 5" key="1">
    <citation type="submission" date="2018-01" db="EMBL/GenBank/DDBJ databases">
        <title>Genome Sequencing and Assembly of Anaerobacter polyendosporus strain CT4.</title>
        <authorList>
            <person name="Tachaapaikoon C."/>
            <person name="Sutheeworapong S."/>
            <person name="Jenjaroenpun P."/>
            <person name="Wongsurawat T."/>
            <person name="Nookeaw I."/>
            <person name="Cheawchanlertfa P."/>
            <person name="Kosugi A."/>
            <person name="Cheevadhanarak S."/>
            <person name="Ratanakhanokchai K."/>
        </authorList>
    </citation>
    <scope>NUCLEOTIDE SEQUENCE [LARGE SCALE GENOMIC DNA]</scope>
    <source>
        <strain evidence="4 5">CT4</strain>
    </source>
</reference>
<feature type="transmembrane region" description="Helical" evidence="2">
    <location>
        <begin position="21"/>
        <end position="44"/>
    </location>
</feature>
<dbReference type="PANTHER" id="PTHR33392:SF6">
    <property type="entry name" value="POLYISOPRENYL-TEICHOIC ACID--PEPTIDOGLYCAN TEICHOIC ACID TRANSFERASE TAGU"/>
    <property type="match status" value="1"/>
</dbReference>
<dbReference type="PANTHER" id="PTHR33392">
    <property type="entry name" value="POLYISOPRENYL-TEICHOIC ACID--PEPTIDOGLYCAN TEICHOIC ACID TRANSFERASE TAGU"/>
    <property type="match status" value="1"/>
</dbReference>
<evidence type="ECO:0000313" key="4">
    <source>
        <dbReference type="EMBL" id="QAA34652.1"/>
    </source>
</evidence>
<organism evidence="4 5">
    <name type="scientific">Clostridium manihotivorum</name>
    <dbReference type="NCBI Taxonomy" id="2320868"/>
    <lineage>
        <taxon>Bacteria</taxon>
        <taxon>Bacillati</taxon>
        <taxon>Bacillota</taxon>
        <taxon>Clostridia</taxon>
        <taxon>Eubacteriales</taxon>
        <taxon>Clostridiaceae</taxon>
        <taxon>Clostridium</taxon>
    </lineage>
</organism>
<evidence type="ECO:0000256" key="1">
    <source>
        <dbReference type="ARBA" id="ARBA00006068"/>
    </source>
</evidence>
<dbReference type="Proteomes" id="UP000286268">
    <property type="component" value="Chromosome"/>
</dbReference>
<dbReference type="Pfam" id="PF03816">
    <property type="entry name" value="LytR_cpsA_psr"/>
    <property type="match status" value="1"/>
</dbReference>
<keyword evidence="2" id="KW-1133">Transmembrane helix</keyword>
<dbReference type="AlphaFoldDB" id="A0A3R5U8E5"/>
<dbReference type="InterPro" id="IPR050922">
    <property type="entry name" value="LytR/CpsA/Psr_CW_biosynth"/>
</dbReference>
<evidence type="ECO:0000259" key="3">
    <source>
        <dbReference type="Pfam" id="PF03816"/>
    </source>
</evidence>
<evidence type="ECO:0000313" key="5">
    <source>
        <dbReference type="Proteomes" id="UP000286268"/>
    </source>
</evidence>
<dbReference type="Gene3D" id="3.40.630.190">
    <property type="entry name" value="LCP protein"/>
    <property type="match status" value="1"/>
</dbReference>
<accession>A0A3R5U8E5</accession>
<proteinExistence type="inferred from homology"/>
<keyword evidence="5" id="KW-1185">Reference proteome</keyword>
<dbReference type="OrthoDB" id="9782542at2"/>
<evidence type="ECO:0000256" key="2">
    <source>
        <dbReference type="SAM" id="Phobius"/>
    </source>
</evidence>
<dbReference type="KEGG" id="cmah:C1I91_25135"/>
<feature type="domain" description="Cell envelope-related transcriptional attenuator" evidence="3">
    <location>
        <begin position="96"/>
        <end position="259"/>
    </location>
</feature>
<dbReference type="InterPro" id="IPR004474">
    <property type="entry name" value="LytR_CpsA_psr"/>
</dbReference>
<name>A0A3R5U8E5_9CLOT</name>
<keyword evidence="2" id="KW-0812">Transmembrane</keyword>
<keyword evidence="2" id="KW-0472">Membrane</keyword>